<gene>
    <name evidence="5" type="ORF">AFUS01_LOCUS26060</name>
</gene>
<evidence type="ECO:0000256" key="3">
    <source>
        <dbReference type="SAM" id="MobiDB-lite"/>
    </source>
</evidence>
<keyword evidence="6" id="KW-1185">Reference proteome</keyword>
<comment type="caution">
    <text evidence="5">The sequence shown here is derived from an EMBL/GenBank/DDBJ whole genome shotgun (WGS) entry which is preliminary data.</text>
</comment>
<dbReference type="InterPro" id="IPR051217">
    <property type="entry name" value="Insect_Cuticle_Struc_Prot"/>
</dbReference>
<feature type="region of interest" description="Disordered" evidence="3">
    <location>
        <begin position="106"/>
        <end position="127"/>
    </location>
</feature>
<evidence type="ECO:0000313" key="6">
    <source>
        <dbReference type="Proteomes" id="UP000708208"/>
    </source>
</evidence>
<evidence type="ECO:0000256" key="4">
    <source>
        <dbReference type="SAM" id="SignalP"/>
    </source>
</evidence>
<dbReference type="GO" id="GO:0042302">
    <property type="term" value="F:structural constituent of cuticle"/>
    <property type="evidence" value="ECO:0007669"/>
    <property type="project" value="UniProtKB-UniRule"/>
</dbReference>
<dbReference type="AlphaFoldDB" id="A0A8J2KKU9"/>
<sequence length="127" mass="14206">MLSLKGLSILLFLGAVVVGKPQFGNPIREDDDYLDYMNVVPQDPQDEVRPANPYDFVHGVKDEKSGNDYSHKAASDGAVTRGEYRVVLPDGRLQIVRYQADKEHGYQADISYENATTDPPQSAEYEK</sequence>
<keyword evidence="1 2" id="KW-0193">Cuticle</keyword>
<name>A0A8J2KKU9_9HEXA</name>
<dbReference type="Proteomes" id="UP000708208">
    <property type="component" value="Unassembled WGS sequence"/>
</dbReference>
<evidence type="ECO:0008006" key="7">
    <source>
        <dbReference type="Google" id="ProtNLM"/>
    </source>
</evidence>
<evidence type="ECO:0000256" key="2">
    <source>
        <dbReference type="PROSITE-ProRule" id="PRU00497"/>
    </source>
</evidence>
<dbReference type="GO" id="GO:0031012">
    <property type="term" value="C:extracellular matrix"/>
    <property type="evidence" value="ECO:0007669"/>
    <property type="project" value="TreeGrafter"/>
</dbReference>
<evidence type="ECO:0000313" key="5">
    <source>
        <dbReference type="EMBL" id="CAG7815376.1"/>
    </source>
</evidence>
<reference evidence="5" key="1">
    <citation type="submission" date="2021-06" db="EMBL/GenBank/DDBJ databases">
        <authorList>
            <person name="Hodson N. C."/>
            <person name="Mongue J. A."/>
            <person name="Jaron S. K."/>
        </authorList>
    </citation>
    <scope>NUCLEOTIDE SEQUENCE</scope>
</reference>
<feature type="chain" id="PRO_5035224530" description="Cuticle protein" evidence="4">
    <location>
        <begin position="20"/>
        <end position="127"/>
    </location>
</feature>
<dbReference type="Pfam" id="PF00379">
    <property type="entry name" value="Chitin_bind_4"/>
    <property type="match status" value="1"/>
</dbReference>
<dbReference type="InterPro" id="IPR000618">
    <property type="entry name" value="Insect_cuticle"/>
</dbReference>
<dbReference type="PANTHER" id="PTHR12236:SF79">
    <property type="entry name" value="CUTICULAR PROTEIN 50CB-RELATED"/>
    <property type="match status" value="1"/>
</dbReference>
<accession>A0A8J2KKU9</accession>
<evidence type="ECO:0000256" key="1">
    <source>
        <dbReference type="ARBA" id="ARBA00022460"/>
    </source>
</evidence>
<keyword evidence="4" id="KW-0732">Signal</keyword>
<proteinExistence type="predicted"/>
<dbReference type="PROSITE" id="PS51155">
    <property type="entry name" value="CHIT_BIND_RR_2"/>
    <property type="match status" value="1"/>
</dbReference>
<organism evidence="5 6">
    <name type="scientific">Allacma fusca</name>
    <dbReference type="NCBI Taxonomy" id="39272"/>
    <lineage>
        <taxon>Eukaryota</taxon>
        <taxon>Metazoa</taxon>
        <taxon>Ecdysozoa</taxon>
        <taxon>Arthropoda</taxon>
        <taxon>Hexapoda</taxon>
        <taxon>Collembola</taxon>
        <taxon>Symphypleona</taxon>
        <taxon>Sminthuridae</taxon>
        <taxon>Allacma</taxon>
    </lineage>
</organism>
<protein>
    <recommendedName>
        <fullName evidence="7">Cuticle protein</fullName>
    </recommendedName>
</protein>
<dbReference type="PANTHER" id="PTHR12236">
    <property type="entry name" value="STRUCTURAL CONTITUENT OF CUTICLE"/>
    <property type="match status" value="1"/>
</dbReference>
<dbReference type="PROSITE" id="PS00233">
    <property type="entry name" value="CHIT_BIND_RR_1"/>
    <property type="match status" value="1"/>
</dbReference>
<feature type="signal peptide" evidence="4">
    <location>
        <begin position="1"/>
        <end position="19"/>
    </location>
</feature>
<dbReference type="InterPro" id="IPR031311">
    <property type="entry name" value="CHIT_BIND_RR_consensus"/>
</dbReference>
<dbReference type="OrthoDB" id="6595597at2759"/>
<dbReference type="GO" id="GO:0005615">
    <property type="term" value="C:extracellular space"/>
    <property type="evidence" value="ECO:0007669"/>
    <property type="project" value="TreeGrafter"/>
</dbReference>
<dbReference type="EMBL" id="CAJVCH010342875">
    <property type="protein sequence ID" value="CAG7815376.1"/>
    <property type="molecule type" value="Genomic_DNA"/>
</dbReference>